<gene>
    <name evidence="1" type="ORF">C8D95_104243</name>
</gene>
<evidence type="ECO:0000313" key="2">
    <source>
        <dbReference type="Proteomes" id="UP000245390"/>
    </source>
</evidence>
<dbReference type="AlphaFoldDB" id="A0A316GA61"/>
<evidence type="ECO:0000313" key="1">
    <source>
        <dbReference type="EMBL" id="PWK56570.1"/>
    </source>
</evidence>
<organism evidence="1 2">
    <name type="scientific">Silicimonas algicola</name>
    <dbReference type="NCBI Taxonomy" id="1826607"/>
    <lineage>
        <taxon>Bacteria</taxon>
        <taxon>Pseudomonadati</taxon>
        <taxon>Pseudomonadota</taxon>
        <taxon>Alphaproteobacteria</taxon>
        <taxon>Rhodobacterales</taxon>
        <taxon>Paracoccaceae</taxon>
    </lineage>
</organism>
<comment type="caution">
    <text evidence="1">The sequence shown here is derived from an EMBL/GenBank/DDBJ whole genome shotgun (WGS) entry which is preliminary data.</text>
</comment>
<sequence>MNMHVSPPTRQAFSRHIKPTHMRTARMVGYSLTTLDEQAMWELAAVLRVRLADAERRFLAASTFLALDREGQDAVLDFAEGRCP</sequence>
<accession>A0A316GA61</accession>
<dbReference type="EMBL" id="QGGV01000004">
    <property type="protein sequence ID" value="PWK56570.1"/>
    <property type="molecule type" value="Genomic_DNA"/>
</dbReference>
<keyword evidence="2" id="KW-1185">Reference proteome</keyword>
<reference evidence="1 2" key="1">
    <citation type="submission" date="2018-05" db="EMBL/GenBank/DDBJ databases">
        <title>Genomic Encyclopedia of Type Strains, Phase IV (KMG-IV): sequencing the most valuable type-strain genomes for metagenomic binning, comparative biology and taxonomic classification.</title>
        <authorList>
            <person name="Goeker M."/>
        </authorList>
    </citation>
    <scope>NUCLEOTIDE SEQUENCE [LARGE SCALE GENOMIC DNA]</scope>
    <source>
        <strain evidence="1 2">DSM 103371</strain>
    </source>
</reference>
<protein>
    <submittedName>
        <fullName evidence="1">Uncharacterized protein</fullName>
    </submittedName>
</protein>
<proteinExistence type="predicted"/>
<dbReference type="Proteomes" id="UP000245390">
    <property type="component" value="Unassembled WGS sequence"/>
</dbReference>
<name>A0A316GA61_9RHOB</name>